<dbReference type="InterPro" id="IPR036627">
    <property type="entry name" value="CobW-likC_sf"/>
</dbReference>
<name>A0A228I1N2_9BURK</name>
<dbReference type="Proteomes" id="UP000214600">
    <property type="component" value="Unassembled WGS sequence"/>
</dbReference>
<evidence type="ECO:0000313" key="4">
    <source>
        <dbReference type="EMBL" id="OXI36330.1"/>
    </source>
</evidence>
<comment type="caution">
    <text evidence="4">The sequence shown here is derived from an EMBL/GenBank/DDBJ whole genome shotgun (WGS) entry which is preliminary data.</text>
</comment>
<feature type="domain" description="CobW C-terminal" evidence="3">
    <location>
        <begin position="50"/>
        <end position="128"/>
    </location>
</feature>
<evidence type="ECO:0000313" key="5">
    <source>
        <dbReference type="Proteomes" id="UP000214600"/>
    </source>
</evidence>
<dbReference type="AlphaFoldDB" id="A0A228I1N2"/>
<accession>A0A228I1N2</accession>
<keyword evidence="2" id="KW-0143">Chaperone</keyword>
<dbReference type="RefSeq" id="WP_089453773.1">
    <property type="nucleotide sequence ID" value="NZ_NKFA01000024.1"/>
</dbReference>
<reference evidence="4 5" key="2">
    <citation type="submission" date="2017-08" db="EMBL/GenBank/DDBJ databases">
        <title>WGS of novel Burkholderia cepaca complex species.</title>
        <authorList>
            <person name="Lipuma J."/>
            <person name="Spilker T."/>
        </authorList>
    </citation>
    <scope>NUCLEOTIDE SEQUENCE [LARGE SCALE GENOMIC DNA]</scope>
    <source>
        <strain evidence="4 5">AU17325</strain>
    </source>
</reference>
<evidence type="ECO:0000256" key="2">
    <source>
        <dbReference type="ARBA" id="ARBA00023186"/>
    </source>
</evidence>
<dbReference type="EMBL" id="NKFA01000024">
    <property type="protein sequence ID" value="OXI36330.1"/>
    <property type="molecule type" value="Genomic_DNA"/>
</dbReference>
<keyword evidence="1" id="KW-0547">Nucleotide-binding</keyword>
<reference evidence="5" key="1">
    <citation type="submission" date="2017-06" db="EMBL/GenBank/DDBJ databases">
        <authorList>
            <person name="LiPuma J."/>
            <person name="Spilker T."/>
        </authorList>
    </citation>
    <scope>NUCLEOTIDE SEQUENCE [LARGE SCALE GENOMIC DNA]</scope>
    <source>
        <strain evidence="5">AU17325</strain>
    </source>
</reference>
<evidence type="ECO:0000259" key="3">
    <source>
        <dbReference type="Pfam" id="PF07683"/>
    </source>
</evidence>
<dbReference type="InterPro" id="IPR011629">
    <property type="entry name" value="CobW-like_C"/>
</dbReference>
<dbReference type="Pfam" id="PF07683">
    <property type="entry name" value="CobW_C"/>
    <property type="match status" value="1"/>
</dbReference>
<proteinExistence type="predicted"/>
<organism evidence="4 5">
    <name type="scientific">Burkholderia aenigmatica</name>
    <dbReference type="NCBI Taxonomy" id="2015348"/>
    <lineage>
        <taxon>Bacteria</taxon>
        <taxon>Pseudomonadati</taxon>
        <taxon>Pseudomonadota</taxon>
        <taxon>Betaproteobacteria</taxon>
        <taxon>Burkholderiales</taxon>
        <taxon>Burkholderiaceae</taxon>
        <taxon>Burkholderia</taxon>
        <taxon>Burkholderia cepacia complex</taxon>
    </lineage>
</organism>
<dbReference type="Gene3D" id="3.30.1220.10">
    <property type="entry name" value="CobW-like, C-terminal domain"/>
    <property type="match status" value="1"/>
</dbReference>
<gene>
    <name evidence="4" type="ORF">CFB84_34855</name>
</gene>
<evidence type="ECO:0000256" key="1">
    <source>
        <dbReference type="ARBA" id="ARBA00022741"/>
    </source>
</evidence>
<dbReference type="SUPFAM" id="SSF90002">
    <property type="entry name" value="Hypothetical protein YjiA, C-terminal domain"/>
    <property type="match status" value="1"/>
</dbReference>
<dbReference type="GO" id="GO:0000166">
    <property type="term" value="F:nucleotide binding"/>
    <property type="evidence" value="ECO:0007669"/>
    <property type="project" value="UniProtKB-KW"/>
</dbReference>
<sequence length="141" mass="15532">MSEPSRTIRARVAFKDADTSVQLPLPADAEIPRIKRVLLHPRVRILRAKFAAAAEWDDVLDWLENPSGALGERLLRMKAIVLGPLGDDRVLLQSVGTTFSAPRRFTGDAAPDLSAIFIVRDCSIENIEFVPSAGKLNWTAL</sequence>
<protein>
    <recommendedName>
        <fullName evidence="3">CobW C-terminal domain-containing protein</fullName>
    </recommendedName>
</protein>